<dbReference type="PANTHER" id="PTHR11228">
    <property type="entry name" value="RADICAL SAM DOMAIN PROTEIN"/>
    <property type="match status" value="1"/>
</dbReference>
<accession>X0S2U8</accession>
<feature type="non-terminal residue" evidence="6">
    <location>
        <position position="279"/>
    </location>
</feature>
<dbReference type="EMBL" id="BARS01006506">
    <property type="protein sequence ID" value="GAF69536.1"/>
    <property type="molecule type" value="Genomic_DNA"/>
</dbReference>
<gene>
    <name evidence="6" type="ORF">S01H1_12651</name>
</gene>
<dbReference type="InterPro" id="IPR013785">
    <property type="entry name" value="Aldolase_TIM"/>
</dbReference>
<keyword evidence="1" id="KW-0949">S-adenosyl-L-methionine</keyword>
<keyword evidence="4" id="KW-0411">Iron-sulfur</keyword>
<keyword evidence="3" id="KW-0408">Iron</keyword>
<dbReference type="InterPro" id="IPR050377">
    <property type="entry name" value="Radical_SAM_PqqE_MftC-like"/>
</dbReference>
<protein>
    <recommendedName>
        <fullName evidence="5">Radical SAM core domain-containing protein</fullName>
    </recommendedName>
</protein>
<comment type="caution">
    <text evidence="6">The sequence shown here is derived from an EMBL/GenBank/DDBJ whole genome shotgun (WGS) entry which is preliminary data.</text>
</comment>
<dbReference type="GO" id="GO:0051536">
    <property type="term" value="F:iron-sulfur cluster binding"/>
    <property type="evidence" value="ECO:0007669"/>
    <property type="project" value="UniProtKB-KW"/>
</dbReference>
<evidence type="ECO:0000256" key="2">
    <source>
        <dbReference type="ARBA" id="ARBA00022723"/>
    </source>
</evidence>
<proteinExistence type="predicted"/>
<dbReference type="CDD" id="cd01335">
    <property type="entry name" value="Radical_SAM"/>
    <property type="match status" value="1"/>
</dbReference>
<dbReference type="SFLD" id="SFLDS00029">
    <property type="entry name" value="Radical_SAM"/>
    <property type="match status" value="1"/>
</dbReference>
<organism evidence="6">
    <name type="scientific">marine sediment metagenome</name>
    <dbReference type="NCBI Taxonomy" id="412755"/>
    <lineage>
        <taxon>unclassified sequences</taxon>
        <taxon>metagenomes</taxon>
        <taxon>ecological metagenomes</taxon>
    </lineage>
</organism>
<name>X0S2U8_9ZZZZ</name>
<feature type="domain" description="Radical SAM core" evidence="5">
    <location>
        <begin position="8"/>
        <end position="113"/>
    </location>
</feature>
<dbReference type="GO" id="GO:0003824">
    <property type="term" value="F:catalytic activity"/>
    <property type="evidence" value="ECO:0007669"/>
    <property type="project" value="InterPro"/>
</dbReference>
<reference evidence="6" key="1">
    <citation type="journal article" date="2014" name="Front. Microbiol.">
        <title>High frequency of phylogenetically diverse reductive dehalogenase-homologous genes in deep subseafloor sedimentary metagenomes.</title>
        <authorList>
            <person name="Kawai M."/>
            <person name="Futagami T."/>
            <person name="Toyoda A."/>
            <person name="Takaki Y."/>
            <person name="Nishi S."/>
            <person name="Hori S."/>
            <person name="Arai W."/>
            <person name="Tsubouchi T."/>
            <person name="Morono Y."/>
            <person name="Uchiyama I."/>
            <person name="Ito T."/>
            <person name="Fujiyama A."/>
            <person name="Inagaki F."/>
            <person name="Takami H."/>
        </authorList>
    </citation>
    <scope>NUCLEOTIDE SEQUENCE</scope>
    <source>
        <strain evidence="6">Expedition CK06-06</strain>
    </source>
</reference>
<evidence type="ECO:0000256" key="3">
    <source>
        <dbReference type="ARBA" id="ARBA00023004"/>
    </source>
</evidence>
<evidence type="ECO:0000256" key="4">
    <source>
        <dbReference type="ARBA" id="ARBA00023014"/>
    </source>
</evidence>
<dbReference type="SUPFAM" id="SSF102114">
    <property type="entry name" value="Radical SAM enzymes"/>
    <property type="match status" value="1"/>
</dbReference>
<dbReference type="Gene3D" id="3.20.20.70">
    <property type="entry name" value="Aldolase class I"/>
    <property type="match status" value="1"/>
</dbReference>
<evidence type="ECO:0000313" key="6">
    <source>
        <dbReference type="EMBL" id="GAF69536.1"/>
    </source>
</evidence>
<dbReference type="PANTHER" id="PTHR11228:SF7">
    <property type="entry name" value="PQQA PEPTIDE CYCLASE"/>
    <property type="match status" value="1"/>
</dbReference>
<dbReference type="InterPro" id="IPR007197">
    <property type="entry name" value="rSAM"/>
</dbReference>
<dbReference type="GO" id="GO:0046872">
    <property type="term" value="F:metal ion binding"/>
    <property type="evidence" value="ECO:0007669"/>
    <property type="project" value="UniProtKB-KW"/>
</dbReference>
<sequence length="279" mass="30963">MLTGIHILLTYTCNLECDHCFLYCGPRAKGTFTLNQLRKALDEIAGMGTIESVCFEGGEPFLFYPLMLEGITIARAKGLEAGAVTNAYWATSVEDASLWLKPLYPLDISGLSLSDDLFHYEEEHNPAKLALTAAKRLGMPVGTISVEEPTPRTSLAKKQDKGTSVIGGGVMFRGRAVEKLTEGLPTRQWQELTQCPYEDLEDPKRVHIDSYGNVHLCQGLTMGNMWQTPLPLLVENYDAFSHPICGSLVRGGPALLAQEYDVQHEDQYVDECHFCYLAR</sequence>
<keyword evidence="2" id="KW-0479">Metal-binding</keyword>
<evidence type="ECO:0000259" key="5">
    <source>
        <dbReference type="Pfam" id="PF04055"/>
    </source>
</evidence>
<evidence type="ECO:0000256" key="1">
    <source>
        <dbReference type="ARBA" id="ARBA00022691"/>
    </source>
</evidence>
<dbReference type="Pfam" id="PF04055">
    <property type="entry name" value="Radical_SAM"/>
    <property type="match status" value="1"/>
</dbReference>
<dbReference type="InterPro" id="IPR058240">
    <property type="entry name" value="rSAM_sf"/>
</dbReference>
<dbReference type="AlphaFoldDB" id="X0S2U8"/>